<dbReference type="GO" id="GO:0004049">
    <property type="term" value="F:anthranilate synthase activity"/>
    <property type="evidence" value="ECO:0007669"/>
    <property type="project" value="UniProtKB-EC"/>
</dbReference>
<dbReference type="InterPro" id="IPR005801">
    <property type="entry name" value="ADC_synthase"/>
</dbReference>
<dbReference type="Gene3D" id="3.60.120.10">
    <property type="entry name" value="Anthranilate synthase"/>
    <property type="match status" value="1"/>
</dbReference>
<dbReference type="PRINTS" id="PR00096">
    <property type="entry name" value="GATASE"/>
</dbReference>
<evidence type="ECO:0000259" key="5">
    <source>
        <dbReference type="Pfam" id="PF00117"/>
    </source>
</evidence>
<dbReference type="Pfam" id="PF00425">
    <property type="entry name" value="Chorismate_bind"/>
    <property type="match status" value="1"/>
</dbReference>
<accession>A0A3N2C1L9</accession>
<dbReference type="RefSeq" id="WP_085510559.1">
    <property type="nucleotide sequence ID" value="NZ_FXAP01000001.1"/>
</dbReference>
<comment type="catalytic activity">
    <reaction evidence="4">
        <text>chorismate + L-glutamine = anthranilate + pyruvate + L-glutamate + H(+)</text>
        <dbReference type="Rhea" id="RHEA:21732"/>
        <dbReference type="ChEBI" id="CHEBI:15361"/>
        <dbReference type="ChEBI" id="CHEBI:15378"/>
        <dbReference type="ChEBI" id="CHEBI:16567"/>
        <dbReference type="ChEBI" id="CHEBI:29748"/>
        <dbReference type="ChEBI" id="CHEBI:29985"/>
        <dbReference type="ChEBI" id="CHEBI:58359"/>
        <dbReference type="EC" id="4.1.3.27"/>
    </reaction>
</comment>
<dbReference type="Proteomes" id="UP000266915">
    <property type="component" value="Unassembled WGS sequence"/>
</dbReference>
<dbReference type="Gene3D" id="3.40.50.880">
    <property type="match status" value="1"/>
</dbReference>
<protein>
    <recommendedName>
        <fullName evidence="1">anthranilate synthase</fullName>
        <ecNumber evidence="1">4.1.3.27</ecNumber>
    </recommendedName>
</protein>
<dbReference type="InterPro" id="IPR006221">
    <property type="entry name" value="TrpG/PapA_dom"/>
</dbReference>
<dbReference type="CDD" id="cd01743">
    <property type="entry name" value="GATase1_Anthranilate_Synthase"/>
    <property type="match status" value="1"/>
</dbReference>
<evidence type="ECO:0000256" key="3">
    <source>
        <dbReference type="ARBA" id="ARBA00023239"/>
    </source>
</evidence>
<dbReference type="AlphaFoldDB" id="A0A3N2C1L9"/>
<evidence type="ECO:0000313" key="8">
    <source>
        <dbReference type="Proteomes" id="UP000266915"/>
    </source>
</evidence>
<dbReference type="PROSITE" id="PS51273">
    <property type="entry name" value="GATASE_TYPE_1"/>
    <property type="match status" value="1"/>
</dbReference>
<dbReference type="EC" id="4.1.3.27" evidence="1"/>
<feature type="domain" description="Glutamine amidotransferase" evidence="5">
    <location>
        <begin position="442"/>
        <end position="613"/>
    </location>
</feature>
<dbReference type="EMBL" id="RKHL01000001">
    <property type="protein sequence ID" value="ROR81385.1"/>
    <property type="molecule type" value="Genomic_DNA"/>
</dbReference>
<comment type="caution">
    <text evidence="7">The sequence shown here is derived from an EMBL/GenBank/DDBJ whole genome shotgun (WGS) entry which is preliminary data.</text>
</comment>
<sequence length="637" mass="67848">MTTLLHRVLHAGPDFPFAVLRRHGSDAVDLYTGDVVDVESLADIPLGATGDDHQPEVLTLVPYRQVRERGFAAMDDGAPLRCLVVSERETVTLDEVLERLPADAVPLVDGGFDVSDEDYASIVRRVIEDEIGRGEGANFVIRREFTATTEVPAERAVLAWLRALLSGETGAYWTFAVHTPGVSMAGATPERHVAVARDATTGERTVTMNPISGTFRHPRSGATGDDFRAFLGDVKETEELFMVVDEEMKMMSRVCASGGRILGPYVKQMSRLTHTEYLLAGTSELDVREVLRLTMFAPTVTGSPMQNACSVIARHERNARGYYSGVLALFTPVGDGDYELDAPILIRTAYVDDAGLVRVPAGATLVRHSDPESEVAETAAKAAGVLTALGVMAPAELGPTVDLAAEPGVQDALRARNERLASFWLQPQHPAPVGSLSGRTAVIVDAEDEFTAMLAHQLRHFGMTVSVEHWSAVTDALVDVDLLVAGPGPGDPLDLADPRVRRMHEIVSARLAAGAPLLAVCLSHQVLAIQLGLPIERLDAPRQGLQLDLDLFGEQSLIGFYNTFTARLAGEAPVGGVEIAADAASGDVFAMRGRGFASVQGHLESVLSRDGLRTLGSLAGHALAGVASGRSAAPVGS</sequence>
<dbReference type="InterPro" id="IPR029062">
    <property type="entry name" value="Class_I_gatase-like"/>
</dbReference>
<dbReference type="SUPFAM" id="SSF56322">
    <property type="entry name" value="ADC synthase"/>
    <property type="match status" value="1"/>
</dbReference>
<gene>
    <name evidence="7" type="ORF">EDD42_1443</name>
</gene>
<feature type="domain" description="Chorismate-utilising enzyme C-terminal" evidence="6">
    <location>
        <begin position="116"/>
        <end position="381"/>
    </location>
</feature>
<organism evidence="7 8">
    <name type="scientific">Plantibacter flavus</name>
    <dbReference type="NCBI Taxonomy" id="150123"/>
    <lineage>
        <taxon>Bacteria</taxon>
        <taxon>Bacillati</taxon>
        <taxon>Actinomycetota</taxon>
        <taxon>Actinomycetes</taxon>
        <taxon>Micrococcales</taxon>
        <taxon>Microbacteriaceae</taxon>
        <taxon>Plantibacter</taxon>
    </lineage>
</organism>
<proteinExistence type="predicted"/>
<evidence type="ECO:0000256" key="4">
    <source>
        <dbReference type="ARBA" id="ARBA00047683"/>
    </source>
</evidence>
<evidence type="ECO:0000256" key="2">
    <source>
        <dbReference type="ARBA" id="ARBA00022962"/>
    </source>
</evidence>
<keyword evidence="3" id="KW-0456">Lyase</keyword>
<dbReference type="InterPro" id="IPR015890">
    <property type="entry name" value="Chorismate_C"/>
</dbReference>
<keyword evidence="8" id="KW-1185">Reference proteome</keyword>
<dbReference type="PANTHER" id="PTHR11236">
    <property type="entry name" value="AMINOBENZOATE/ANTHRANILATE SYNTHASE"/>
    <property type="match status" value="1"/>
</dbReference>
<name>A0A3N2C1L9_9MICO</name>
<dbReference type="InterPro" id="IPR017926">
    <property type="entry name" value="GATASE"/>
</dbReference>
<keyword evidence="2" id="KW-0315">Glutamine amidotransferase</keyword>
<evidence type="ECO:0000313" key="7">
    <source>
        <dbReference type="EMBL" id="ROR81385.1"/>
    </source>
</evidence>
<dbReference type="InterPro" id="IPR019999">
    <property type="entry name" value="Anth_synth_I-like"/>
</dbReference>
<evidence type="ECO:0000259" key="6">
    <source>
        <dbReference type="Pfam" id="PF00425"/>
    </source>
</evidence>
<dbReference type="PANTHER" id="PTHR11236:SF49">
    <property type="entry name" value="ANTHRANILATE SYNTHASE COMPONENT 1"/>
    <property type="match status" value="1"/>
</dbReference>
<dbReference type="Pfam" id="PF00117">
    <property type="entry name" value="GATase"/>
    <property type="match status" value="1"/>
</dbReference>
<evidence type="ECO:0000256" key="1">
    <source>
        <dbReference type="ARBA" id="ARBA00012266"/>
    </source>
</evidence>
<reference evidence="7 8" key="1">
    <citation type="submission" date="2018-11" db="EMBL/GenBank/DDBJ databases">
        <title>Sequencing the genomes of 1000 actinobacteria strains.</title>
        <authorList>
            <person name="Klenk H.-P."/>
        </authorList>
    </citation>
    <scope>NUCLEOTIDE SEQUENCE [LARGE SCALE GENOMIC DNA]</scope>
    <source>
        <strain evidence="7 8">DSM 14012</strain>
    </source>
</reference>
<dbReference type="GO" id="GO:0000162">
    <property type="term" value="P:L-tryptophan biosynthetic process"/>
    <property type="evidence" value="ECO:0007669"/>
    <property type="project" value="TreeGrafter"/>
</dbReference>
<dbReference type="SUPFAM" id="SSF52317">
    <property type="entry name" value="Class I glutamine amidotransferase-like"/>
    <property type="match status" value="1"/>
</dbReference>